<feature type="transmembrane region" description="Helical" evidence="7">
    <location>
        <begin position="271"/>
        <end position="289"/>
    </location>
</feature>
<dbReference type="Proteomes" id="UP000635606">
    <property type="component" value="Unassembled WGS sequence"/>
</dbReference>
<feature type="transmembrane region" description="Helical" evidence="7">
    <location>
        <begin position="173"/>
        <end position="192"/>
    </location>
</feature>
<dbReference type="EMBL" id="BOPH01000077">
    <property type="protein sequence ID" value="GIJ70323.1"/>
    <property type="molecule type" value="Genomic_DNA"/>
</dbReference>
<feature type="transmembrane region" description="Helical" evidence="7">
    <location>
        <begin position="357"/>
        <end position="379"/>
    </location>
</feature>
<dbReference type="AlphaFoldDB" id="A0A8J3ZW72"/>
<protein>
    <submittedName>
        <fullName evidence="9">Putative membrane protein</fullName>
    </submittedName>
</protein>
<evidence type="ECO:0000313" key="9">
    <source>
        <dbReference type="EMBL" id="GIJ70323.1"/>
    </source>
</evidence>
<evidence type="ECO:0000259" key="8">
    <source>
        <dbReference type="PROSITE" id="PS50156"/>
    </source>
</evidence>
<keyword evidence="4 7" id="KW-0812">Transmembrane</keyword>
<dbReference type="InterPro" id="IPR000731">
    <property type="entry name" value="SSD"/>
</dbReference>
<reference evidence="9" key="1">
    <citation type="submission" date="2021-01" db="EMBL/GenBank/DDBJ databases">
        <title>Whole genome shotgun sequence of Virgisporangium ochraceum NBRC 16418.</title>
        <authorList>
            <person name="Komaki H."/>
            <person name="Tamura T."/>
        </authorList>
    </citation>
    <scope>NUCLEOTIDE SEQUENCE</scope>
    <source>
        <strain evidence="9">NBRC 16418</strain>
    </source>
</reference>
<comment type="caution">
    <text evidence="9">The sequence shown here is derived from an EMBL/GenBank/DDBJ whole genome shotgun (WGS) entry which is preliminary data.</text>
</comment>
<feature type="domain" description="SSD" evidence="8">
    <location>
        <begin position="190"/>
        <end position="322"/>
    </location>
</feature>
<feature type="transmembrane region" description="Helical" evidence="7">
    <location>
        <begin position="501"/>
        <end position="519"/>
    </location>
</feature>
<dbReference type="SUPFAM" id="SSF82866">
    <property type="entry name" value="Multidrug efflux transporter AcrB transmembrane domain"/>
    <property type="match status" value="2"/>
</dbReference>
<evidence type="ECO:0000256" key="3">
    <source>
        <dbReference type="ARBA" id="ARBA00022475"/>
    </source>
</evidence>
<dbReference type="RefSeq" id="WP_239160501.1">
    <property type="nucleotide sequence ID" value="NZ_BOPH01000077.1"/>
</dbReference>
<evidence type="ECO:0000256" key="6">
    <source>
        <dbReference type="ARBA" id="ARBA00023136"/>
    </source>
</evidence>
<dbReference type="PANTHER" id="PTHR33406:SF11">
    <property type="entry name" value="MEMBRANE PROTEIN SCO6666-RELATED"/>
    <property type="match status" value="1"/>
</dbReference>
<evidence type="ECO:0000256" key="5">
    <source>
        <dbReference type="ARBA" id="ARBA00022989"/>
    </source>
</evidence>
<gene>
    <name evidence="9" type="ORF">Voc01_052400</name>
</gene>
<comment type="similarity">
    <text evidence="2">Belongs to the resistance-nodulation-cell division (RND) (TC 2.A.6) family. MmpL subfamily.</text>
</comment>
<dbReference type="InterPro" id="IPR050545">
    <property type="entry name" value="Mycobact_MmpL"/>
</dbReference>
<feature type="transmembrane region" description="Helical" evidence="7">
    <location>
        <begin position="197"/>
        <end position="218"/>
    </location>
</feature>
<organism evidence="9 10">
    <name type="scientific">Virgisporangium ochraceum</name>
    <dbReference type="NCBI Taxonomy" id="65505"/>
    <lineage>
        <taxon>Bacteria</taxon>
        <taxon>Bacillati</taxon>
        <taxon>Actinomycetota</taxon>
        <taxon>Actinomycetes</taxon>
        <taxon>Micromonosporales</taxon>
        <taxon>Micromonosporaceae</taxon>
        <taxon>Virgisporangium</taxon>
    </lineage>
</organism>
<sequence length="707" mass="74405">MLGVWLAAVSAGVLAAGTVFGGLASGNDVPGVESSEAYDQISLANENGGEVVAVVDRVDARSTTIQFTIVTAVRELAGRTDVESVAHPYGDDPSSGALVGRDGTSLLISVTLRAGSEEDEDEALSDVTDRMRTLATELRDAGAPDARVRLGGNKLLNRSANEQVQADLRRAELISLPLTLVVLIVVFGGLVAAGLPVLAAVVSVAAAMLVLLGFSYLTDLDQNTVTVVTLLGLGLSIDYGLLLVARYREELGEGFIPVDALGRAWATAGRTVLFSALTVAAALAGLLMFDISALAALGAAGVSIALVSMLTALTFTAALIGFAQRRIRPRSRRPAHSVSDEQGFFAGLSRFVQRRPWMVALGATAGLLAAGLPLLTATINLPQLNSLPRTLEPVQVANALESDFGRRDAPTMLVVAQTDPATLDRWAGRWATDEAVAEVRTARPAGAGVSRVEFALHGDGQDRLARGLVDRLRGERPPGGRSWVTGDAAFLVDLVDVIKQGLPLAVGTTVLAMVLLLFAMTGSVVVPVKAIVANVVSLGATFGVLVAVFEHGWGAGLLNTLTVGGLSPFIVVIVFAFAFGLSMDYEVFLLGRIKEYVDRGMDSDTAVRRGLQHTGRIITSAALLMIIVFACFAFAEMGQIEQVGLGLTVAVLIDATIVRCLLVPATMTLLGRWNWYAPAFLKRIHEKWGISEQAPISTSTDLVPVSR</sequence>
<evidence type="ECO:0000256" key="7">
    <source>
        <dbReference type="SAM" id="Phobius"/>
    </source>
</evidence>
<feature type="transmembrane region" description="Helical" evidence="7">
    <location>
        <begin position="617"/>
        <end position="637"/>
    </location>
</feature>
<accession>A0A8J3ZW72</accession>
<evidence type="ECO:0000256" key="1">
    <source>
        <dbReference type="ARBA" id="ARBA00004651"/>
    </source>
</evidence>
<dbReference type="PROSITE" id="PS50156">
    <property type="entry name" value="SSD"/>
    <property type="match status" value="1"/>
</dbReference>
<keyword evidence="10" id="KW-1185">Reference proteome</keyword>
<keyword evidence="5 7" id="KW-1133">Transmembrane helix</keyword>
<dbReference type="PANTHER" id="PTHR33406">
    <property type="entry name" value="MEMBRANE PROTEIN MJ1562-RELATED"/>
    <property type="match status" value="1"/>
</dbReference>
<comment type="subcellular location">
    <subcellularLocation>
        <location evidence="1">Cell membrane</location>
        <topology evidence="1">Multi-pass membrane protein</topology>
    </subcellularLocation>
</comment>
<dbReference type="Gene3D" id="1.20.1640.10">
    <property type="entry name" value="Multidrug efflux transporter AcrB transmembrane domain"/>
    <property type="match status" value="2"/>
</dbReference>
<feature type="transmembrane region" description="Helical" evidence="7">
    <location>
        <begin position="295"/>
        <end position="323"/>
    </location>
</feature>
<proteinExistence type="inferred from homology"/>
<name>A0A8J3ZW72_9ACTN</name>
<feature type="transmembrane region" description="Helical" evidence="7">
    <location>
        <begin position="569"/>
        <end position="591"/>
    </location>
</feature>
<evidence type="ECO:0000256" key="2">
    <source>
        <dbReference type="ARBA" id="ARBA00010157"/>
    </source>
</evidence>
<dbReference type="Pfam" id="PF03176">
    <property type="entry name" value="MMPL"/>
    <property type="match status" value="2"/>
</dbReference>
<dbReference type="InterPro" id="IPR004869">
    <property type="entry name" value="MMPL_dom"/>
</dbReference>
<keyword evidence="6 7" id="KW-0472">Membrane</keyword>
<dbReference type="GO" id="GO:0005886">
    <property type="term" value="C:plasma membrane"/>
    <property type="evidence" value="ECO:0007669"/>
    <property type="project" value="UniProtKB-SubCell"/>
</dbReference>
<evidence type="ECO:0000256" key="4">
    <source>
        <dbReference type="ARBA" id="ARBA00022692"/>
    </source>
</evidence>
<keyword evidence="3" id="KW-1003">Cell membrane</keyword>
<feature type="transmembrane region" description="Helical" evidence="7">
    <location>
        <begin position="531"/>
        <end position="549"/>
    </location>
</feature>
<evidence type="ECO:0000313" key="10">
    <source>
        <dbReference type="Proteomes" id="UP000635606"/>
    </source>
</evidence>